<evidence type="ECO:0000256" key="4">
    <source>
        <dbReference type="ARBA" id="ARBA00022801"/>
    </source>
</evidence>
<dbReference type="EC" id="3.2.1.52" evidence="3"/>
<comment type="similarity">
    <text evidence="2">Belongs to the glycosyl hydrolase 20 family.</text>
</comment>
<comment type="catalytic activity">
    <reaction evidence="1">
        <text>Hydrolysis of terminal non-reducing N-acetyl-D-hexosamine residues in N-acetyl-beta-D-hexosaminides.</text>
        <dbReference type="EC" id="3.2.1.52"/>
    </reaction>
</comment>
<sequence>MRNLILPGLAALLAAACSSGPRPAEIAVIPQPARIVESEGFVKIGPDNVRTAVDTAMSNPEGYRLRVGDGGAEIVGGSDAGVFYGLQTLEQLRDSAGRAPQVTIEDAPRFRWRGMHLDVSRHFFPKEFVKRYLDILAYHKINTFHWHLTDGIGWRLQIDKYPLLTQKAAWRKVKDVKSPWIGLELSDESRRDSADTYGGYYTKDDVREIVAYARERHITVIPEIEMPGHSEAATFAYPEYACPTARPGSGIYCPGREETFGFLEGIIDEVVELFPDSPYIHIGGDEVGKEQWSACPLCQKRKREQGLKDEHELQSYFVHRMEEYINSKGKAMIGFDEILEGGLAPNATVMSWTGFEGGIKAANAGHDVVMVPLDYVYFDHYQGQNPCEPQAWGGFNGIRRVYSFDPVPPGIASENEHYVLGGQANIWTENIRTPEHVEYMLLPRLAALSEVLWTDTTARNWKRFEHKLDRQLDRYAAKGWNYAESAFTPYISDQHFGGDGSLTVQLATELDGYPVHYTLDGSVPTQESAVYTDSVIIREPATLTAVTFRNGKPAGCVLTVPGLLNRATRAKVSYATPYNAAYTGGGDTALVDNRYAFKRGDDKAWQGFEGTDMDVTLDLGSVQSLSGTGLRFLQHIASTSVMLPTRLTVWTSTDGKDFTVAADRAIEPNDDSEVLIEPFDVRFADSVEARYVRVKAANAGVLPEGHPRAGAPAWIFTDEIVVY</sequence>
<dbReference type="PROSITE" id="PS50022">
    <property type="entry name" value="FA58C_3"/>
    <property type="match status" value="1"/>
</dbReference>
<evidence type="ECO:0000259" key="8">
    <source>
        <dbReference type="PROSITE" id="PS50022"/>
    </source>
</evidence>
<dbReference type="InterPro" id="IPR029018">
    <property type="entry name" value="Hex-like_dom2"/>
</dbReference>
<dbReference type="InterPro" id="IPR059177">
    <property type="entry name" value="GH29D-like_dom"/>
</dbReference>
<dbReference type="SUPFAM" id="SSF51445">
    <property type="entry name" value="(Trans)glycosidases"/>
    <property type="match status" value="1"/>
</dbReference>
<dbReference type="Proteomes" id="UP000255233">
    <property type="component" value="Unassembled WGS sequence"/>
</dbReference>
<feature type="signal peptide" evidence="7">
    <location>
        <begin position="1"/>
        <end position="24"/>
    </location>
</feature>
<dbReference type="RefSeq" id="WP_051214329.1">
    <property type="nucleotide sequence ID" value="NZ_UGVL01000001.1"/>
</dbReference>
<dbReference type="Gene3D" id="3.20.20.80">
    <property type="entry name" value="Glycosidases"/>
    <property type="match status" value="1"/>
</dbReference>
<feature type="domain" description="F5/8 type C" evidence="8">
    <location>
        <begin position="556"/>
        <end position="694"/>
    </location>
</feature>
<dbReference type="PROSITE" id="PS51257">
    <property type="entry name" value="PROKAR_LIPOPROTEIN"/>
    <property type="match status" value="1"/>
</dbReference>
<name>A0A379MRD7_9BACT</name>
<dbReference type="Pfam" id="PF00754">
    <property type="entry name" value="F5_F8_type_C"/>
    <property type="match status" value="1"/>
</dbReference>
<dbReference type="InterPro" id="IPR025705">
    <property type="entry name" value="Beta_hexosaminidase_sua/sub"/>
</dbReference>
<reference evidence="9 10" key="1">
    <citation type="submission" date="2018-06" db="EMBL/GenBank/DDBJ databases">
        <authorList>
            <consortium name="Pathogen Informatics"/>
            <person name="Doyle S."/>
        </authorList>
    </citation>
    <scope>NUCLEOTIDE SEQUENCE [LARGE SCALE GENOMIC DNA]</scope>
    <source>
        <strain evidence="9 10">NCTC11190</strain>
    </source>
</reference>
<dbReference type="CDD" id="cd06563">
    <property type="entry name" value="GH20_chitobiase-like"/>
    <property type="match status" value="1"/>
</dbReference>
<dbReference type="Pfam" id="PF02838">
    <property type="entry name" value="Glyco_hydro_20b"/>
    <property type="match status" value="1"/>
</dbReference>
<dbReference type="EMBL" id="UGVL01000001">
    <property type="protein sequence ID" value="SUE33460.1"/>
    <property type="molecule type" value="Genomic_DNA"/>
</dbReference>
<dbReference type="GO" id="GO:0005975">
    <property type="term" value="P:carbohydrate metabolic process"/>
    <property type="evidence" value="ECO:0007669"/>
    <property type="project" value="InterPro"/>
</dbReference>
<keyword evidence="10" id="KW-1185">Reference proteome</keyword>
<dbReference type="SUPFAM" id="SSF49785">
    <property type="entry name" value="Galactose-binding domain-like"/>
    <property type="match status" value="1"/>
</dbReference>
<dbReference type="InterPro" id="IPR017853">
    <property type="entry name" value="GH"/>
</dbReference>
<feature type="active site" description="Proton donor" evidence="6">
    <location>
        <position position="286"/>
    </location>
</feature>
<evidence type="ECO:0000256" key="6">
    <source>
        <dbReference type="PIRSR" id="PIRSR625705-1"/>
    </source>
</evidence>
<dbReference type="Gene3D" id="3.30.379.10">
    <property type="entry name" value="Chitobiase/beta-hexosaminidase domain 2-like"/>
    <property type="match status" value="1"/>
</dbReference>
<protein>
    <recommendedName>
        <fullName evidence="3">beta-N-acetylhexosaminidase</fullName>
        <ecNumber evidence="3">3.2.1.52</ecNumber>
    </recommendedName>
</protein>
<evidence type="ECO:0000256" key="1">
    <source>
        <dbReference type="ARBA" id="ARBA00001231"/>
    </source>
</evidence>
<feature type="chain" id="PRO_5017045590" description="beta-N-acetylhexosaminidase" evidence="7">
    <location>
        <begin position="25"/>
        <end position="723"/>
    </location>
</feature>
<keyword evidence="5 9" id="KW-0326">Glycosidase</keyword>
<accession>A0A379MRD7</accession>
<keyword evidence="7" id="KW-0732">Signal</keyword>
<evidence type="ECO:0000256" key="7">
    <source>
        <dbReference type="SAM" id="SignalP"/>
    </source>
</evidence>
<dbReference type="PANTHER" id="PTHR22600">
    <property type="entry name" value="BETA-HEXOSAMINIDASE"/>
    <property type="match status" value="1"/>
</dbReference>
<dbReference type="SUPFAM" id="SSF55545">
    <property type="entry name" value="beta-N-acetylhexosaminidase-like domain"/>
    <property type="match status" value="1"/>
</dbReference>
<proteinExistence type="inferred from homology"/>
<dbReference type="PANTHER" id="PTHR22600:SF57">
    <property type="entry name" value="BETA-N-ACETYLHEXOSAMINIDASE"/>
    <property type="match status" value="1"/>
</dbReference>
<evidence type="ECO:0000256" key="3">
    <source>
        <dbReference type="ARBA" id="ARBA00012663"/>
    </source>
</evidence>
<dbReference type="AlphaFoldDB" id="A0A379MRD7"/>
<dbReference type="InterPro" id="IPR015882">
    <property type="entry name" value="HEX_bac_N"/>
</dbReference>
<dbReference type="Pfam" id="PF13290">
    <property type="entry name" value="CHB_HEX_C_1"/>
    <property type="match status" value="1"/>
</dbReference>
<dbReference type="Pfam" id="PF00728">
    <property type="entry name" value="Glyco_hydro_20"/>
    <property type="match status" value="1"/>
</dbReference>
<organism evidence="9 10">
    <name type="scientific">Rikenella microfusus</name>
    <dbReference type="NCBI Taxonomy" id="28139"/>
    <lineage>
        <taxon>Bacteria</taxon>
        <taxon>Pseudomonadati</taxon>
        <taxon>Bacteroidota</taxon>
        <taxon>Bacteroidia</taxon>
        <taxon>Bacteroidales</taxon>
        <taxon>Rikenellaceae</taxon>
        <taxon>Rikenella</taxon>
    </lineage>
</organism>
<evidence type="ECO:0000256" key="2">
    <source>
        <dbReference type="ARBA" id="ARBA00006285"/>
    </source>
</evidence>
<keyword evidence="4 9" id="KW-0378">Hydrolase</keyword>
<dbReference type="GO" id="GO:0030203">
    <property type="term" value="P:glycosaminoglycan metabolic process"/>
    <property type="evidence" value="ECO:0007669"/>
    <property type="project" value="TreeGrafter"/>
</dbReference>
<gene>
    <name evidence="9" type="primary">exo I_5</name>
    <name evidence="9" type="ORF">NCTC11190_00668</name>
</gene>
<dbReference type="Gene3D" id="2.60.120.260">
    <property type="entry name" value="Galactose-binding domain-like"/>
    <property type="match status" value="1"/>
</dbReference>
<dbReference type="InterPro" id="IPR000421">
    <property type="entry name" value="FA58C"/>
</dbReference>
<dbReference type="GO" id="GO:0004563">
    <property type="term" value="F:beta-N-acetylhexosaminidase activity"/>
    <property type="evidence" value="ECO:0007669"/>
    <property type="project" value="UniProtKB-EC"/>
</dbReference>
<evidence type="ECO:0000313" key="9">
    <source>
        <dbReference type="EMBL" id="SUE33460.1"/>
    </source>
</evidence>
<dbReference type="STRING" id="880526.GCA_000427365_00778"/>
<dbReference type="InterPro" id="IPR008979">
    <property type="entry name" value="Galactose-bd-like_sf"/>
</dbReference>
<dbReference type="GO" id="GO:0016020">
    <property type="term" value="C:membrane"/>
    <property type="evidence" value="ECO:0007669"/>
    <property type="project" value="TreeGrafter"/>
</dbReference>
<dbReference type="InterPro" id="IPR015883">
    <property type="entry name" value="Glyco_hydro_20_cat"/>
</dbReference>
<evidence type="ECO:0000313" key="10">
    <source>
        <dbReference type="Proteomes" id="UP000255233"/>
    </source>
</evidence>
<evidence type="ECO:0000256" key="5">
    <source>
        <dbReference type="ARBA" id="ARBA00023295"/>
    </source>
</evidence>
<dbReference type="PRINTS" id="PR00738">
    <property type="entry name" value="GLHYDRLASE20"/>
</dbReference>